<keyword evidence="1" id="KW-0175">Coiled coil</keyword>
<feature type="coiled-coil region" evidence="1">
    <location>
        <begin position="1"/>
        <end position="28"/>
    </location>
</feature>
<name>A0A816JTS5_BRANA</name>
<gene>
    <name evidence="2" type="ORF">DARMORV10_C04P20040.1</name>
</gene>
<dbReference type="AlphaFoldDB" id="A0A816JTS5"/>
<reference evidence="2" key="1">
    <citation type="submission" date="2021-01" db="EMBL/GenBank/DDBJ databases">
        <authorList>
            <consortium name="Genoscope - CEA"/>
            <person name="William W."/>
        </authorList>
    </citation>
    <scope>NUCLEOTIDE SEQUENCE</scope>
</reference>
<protein>
    <submittedName>
        <fullName evidence="2">(rape) hypothetical protein</fullName>
    </submittedName>
</protein>
<organism evidence="2">
    <name type="scientific">Brassica napus</name>
    <name type="common">Rape</name>
    <dbReference type="NCBI Taxonomy" id="3708"/>
    <lineage>
        <taxon>Eukaryota</taxon>
        <taxon>Viridiplantae</taxon>
        <taxon>Streptophyta</taxon>
        <taxon>Embryophyta</taxon>
        <taxon>Tracheophyta</taxon>
        <taxon>Spermatophyta</taxon>
        <taxon>Magnoliopsida</taxon>
        <taxon>eudicotyledons</taxon>
        <taxon>Gunneridae</taxon>
        <taxon>Pentapetalae</taxon>
        <taxon>rosids</taxon>
        <taxon>malvids</taxon>
        <taxon>Brassicales</taxon>
        <taxon>Brassicaceae</taxon>
        <taxon>Brassiceae</taxon>
        <taxon>Brassica</taxon>
    </lineage>
</organism>
<accession>A0A816JTS5</accession>
<sequence>MKEMEKHMKELHMELVKLGRRLSELGEEVERTRVAALKVAEQKREATRQLCVSLDYYKDGRRGFGRLLQDIR</sequence>
<evidence type="ECO:0000256" key="1">
    <source>
        <dbReference type="SAM" id="Coils"/>
    </source>
</evidence>
<proteinExistence type="predicted"/>
<evidence type="ECO:0000313" key="2">
    <source>
        <dbReference type="EMBL" id="CAF1827571.1"/>
    </source>
</evidence>
<dbReference type="Proteomes" id="UP001295469">
    <property type="component" value="Chromosome C04"/>
</dbReference>
<dbReference type="EMBL" id="HG994368">
    <property type="protein sequence ID" value="CAF1827571.1"/>
    <property type="molecule type" value="Genomic_DNA"/>
</dbReference>